<feature type="transmembrane region" description="Helical" evidence="5">
    <location>
        <begin position="127"/>
        <end position="146"/>
    </location>
</feature>
<dbReference type="AlphaFoldDB" id="A0A9W9K7Q1"/>
<dbReference type="PANTHER" id="PTHR23502:SF157">
    <property type="entry name" value="MAJOR FACILITATOR SUPERFAMILY (MFS) PROFILE DOMAIN-CONTAINING PROTEIN-RELATED"/>
    <property type="match status" value="1"/>
</dbReference>
<feature type="transmembrane region" description="Helical" evidence="5">
    <location>
        <begin position="367"/>
        <end position="386"/>
    </location>
</feature>
<feature type="transmembrane region" description="Helical" evidence="5">
    <location>
        <begin position="152"/>
        <end position="171"/>
    </location>
</feature>
<keyword evidence="2 5" id="KW-0812">Transmembrane</keyword>
<keyword evidence="4 5" id="KW-0472">Membrane</keyword>
<gene>
    <name evidence="7" type="ORF">NUU61_005281</name>
</gene>
<dbReference type="PANTHER" id="PTHR23502">
    <property type="entry name" value="MAJOR FACILITATOR SUPERFAMILY"/>
    <property type="match status" value="1"/>
</dbReference>
<feature type="transmembrane region" description="Helical" evidence="5">
    <location>
        <begin position="459"/>
        <end position="482"/>
    </location>
</feature>
<feature type="transmembrane region" description="Helical" evidence="5">
    <location>
        <begin position="215"/>
        <end position="234"/>
    </location>
</feature>
<sequence>MSVPSFTDSNSDCKIHSLLEQHGLEFTSDEKSIRWSAGNPRHPRNWPVSRKIYDSTVIMFLEMFTYNSPLHLLDGTAGSAAANYSQQEFGLSRILAVFSFVSIYLIGQVLGGIILPPYSEAFGRKKLYIVSTGLYSIFCVLVGVIPSLAGPIIGRLSSGFLSAIPTIVVAGSIEDMFNSKDRIWLIFLWAMVANIGMVLGPIMSIYIIVHLSWRWVFYVAAIVTGVVALLLCGMRESRPSLLLTREVAKLREITGDDTLRALNPDHTPDFQTFAKVCLFRPVRLFFTEPIVFMVATMSAIATALIYLFTEALPPVYESMGFTSTTSSLPFLAFVIGLLLGLITRIFDHRKISKAHRAGKALKPEHKLLGISIGAPTLAIGLWWFAWTIPPRVFGIPWIVSAIALVGIGNALNEFDAVLAGYLADSYLGYSASGFAALALVRSTLSATFPLFAQQMFDGLGANLATSVLAVLATVFCIVPPLFTHYGPQIRAKSKFACYSLQVYEENGVDQDGF</sequence>
<keyword evidence="3 5" id="KW-1133">Transmembrane helix</keyword>
<accession>A0A9W9K7Q1</accession>
<dbReference type="OrthoDB" id="5410178at2759"/>
<evidence type="ECO:0000313" key="7">
    <source>
        <dbReference type="EMBL" id="KAJ5095925.1"/>
    </source>
</evidence>
<keyword evidence="8" id="KW-1185">Reference proteome</keyword>
<dbReference type="RefSeq" id="XP_056511476.1">
    <property type="nucleotide sequence ID" value="XM_056655863.1"/>
</dbReference>
<evidence type="ECO:0000256" key="1">
    <source>
        <dbReference type="ARBA" id="ARBA00004141"/>
    </source>
</evidence>
<evidence type="ECO:0000256" key="4">
    <source>
        <dbReference type="ARBA" id="ARBA00023136"/>
    </source>
</evidence>
<feature type="domain" description="Major facilitator superfamily (MFS) profile" evidence="6">
    <location>
        <begin position="55"/>
        <end position="484"/>
    </location>
</feature>
<evidence type="ECO:0000256" key="3">
    <source>
        <dbReference type="ARBA" id="ARBA00022989"/>
    </source>
</evidence>
<dbReference type="FunFam" id="1.20.1250.20:FF:000475">
    <property type="entry name" value="MFS multidrug transporter, putative"/>
    <property type="match status" value="1"/>
</dbReference>
<dbReference type="PROSITE" id="PS50850">
    <property type="entry name" value="MFS"/>
    <property type="match status" value="1"/>
</dbReference>
<dbReference type="Proteomes" id="UP001141434">
    <property type="component" value="Unassembled WGS sequence"/>
</dbReference>
<protein>
    <recommendedName>
        <fullName evidence="6">Major facilitator superfamily (MFS) profile domain-containing protein</fullName>
    </recommendedName>
</protein>
<evidence type="ECO:0000259" key="6">
    <source>
        <dbReference type="PROSITE" id="PS50850"/>
    </source>
</evidence>
<feature type="transmembrane region" description="Helical" evidence="5">
    <location>
        <begin position="418"/>
        <end position="439"/>
    </location>
</feature>
<dbReference type="Pfam" id="PF07690">
    <property type="entry name" value="MFS_1"/>
    <property type="match status" value="1"/>
</dbReference>
<dbReference type="EMBL" id="JAPMSZ010000007">
    <property type="protein sequence ID" value="KAJ5095925.1"/>
    <property type="molecule type" value="Genomic_DNA"/>
</dbReference>
<dbReference type="GO" id="GO:0022857">
    <property type="term" value="F:transmembrane transporter activity"/>
    <property type="evidence" value="ECO:0007669"/>
    <property type="project" value="InterPro"/>
</dbReference>
<feature type="transmembrane region" description="Helical" evidence="5">
    <location>
        <begin position="94"/>
        <end position="115"/>
    </location>
</feature>
<dbReference type="InterPro" id="IPR011701">
    <property type="entry name" value="MFS"/>
</dbReference>
<evidence type="ECO:0000313" key="8">
    <source>
        <dbReference type="Proteomes" id="UP001141434"/>
    </source>
</evidence>
<comment type="subcellular location">
    <subcellularLocation>
        <location evidence="1">Membrane</location>
        <topology evidence="1">Multi-pass membrane protein</topology>
    </subcellularLocation>
</comment>
<feature type="transmembrane region" description="Helical" evidence="5">
    <location>
        <begin position="392"/>
        <end position="411"/>
    </location>
</feature>
<feature type="transmembrane region" description="Helical" evidence="5">
    <location>
        <begin position="328"/>
        <end position="346"/>
    </location>
</feature>
<feature type="transmembrane region" description="Helical" evidence="5">
    <location>
        <begin position="183"/>
        <end position="209"/>
    </location>
</feature>
<proteinExistence type="predicted"/>
<evidence type="ECO:0000256" key="5">
    <source>
        <dbReference type="SAM" id="Phobius"/>
    </source>
</evidence>
<evidence type="ECO:0000256" key="2">
    <source>
        <dbReference type="ARBA" id="ARBA00022692"/>
    </source>
</evidence>
<dbReference type="InterPro" id="IPR020846">
    <property type="entry name" value="MFS_dom"/>
</dbReference>
<reference evidence="7" key="2">
    <citation type="journal article" date="2023" name="IMA Fungus">
        <title>Comparative genomic study of the Penicillium genus elucidates a diverse pangenome and 15 lateral gene transfer events.</title>
        <authorList>
            <person name="Petersen C."/>
            <person name="Sorensen T."/>
            <person name="Nielsen M.R."/>
            <person name="Sondergaard T.E."/>
            <person name="Sorensen J.L."/>
            <person name="Fitzpatrick D.A."/>
            <person name="Frisvad J.C."/>
            <person name="Nielsen K.L."/>
        </authorList>
    </citation>
    <scope>NUCLEOTIDE SEQUENCE</scope>
    <source>
        <strain evidence="7">IBT 34128</strain>
    </source>
</reference>
<name>A0A9W9K7Q1_9EURO</name>
<feature type="transmembrane region" description="Helical" evidence="5">
    <location>
        <begin position="290"/>
        <end position="308"/>
    </location>
</feature>
<reference evidence="7" key="1">
    <citation type="submission" date="2022-11" db="EMBL/GenBank/DDBJ databases">
        <authorList>
            <person name="Petersen C."/>
        </authorList>
    </citation>
    <scope>NUCLEOTIDE SEQUENCE</scope>
    <source>
        <strain evidence="7">IBT 34128</strain>
    </source>
</reference>
<organism evidence="7 8">
    <name type="scientific">Penicillium alfredii</name>
    <dbReference type="NCBI Taxonomy" id="1506179"/>
    <lineage>
        <taxon>Eukaryota</taxon>
        <taxon>Fungi</taxon>
        <taxon>Dikarya</taxon>
        <taxon>Ascomycota</taxon>
        <taxon>Pezizomycotina</taxon>
        <taxon>Eurotiomycetes</taxon>
        <taxon>Eurotiomycetidae</taxon>
        <taxon>Eurotiales</taxon>
        <taxon>Aspergillaceae</taxon>
        <taxon>Penicillium</taxon>
    </lineage>
</organism>
<dbReference type="SUPFAM" id="SSF103473">
    <property type="entry name" value="MFS general substrate transporter"/>
    <property type="match status" value="1"/>
</dbReference>
<dbReference type="GO" id="GO:0016020">
    <property type="term" value="C:membrane"/>
    <property type="evidence" value="ECO:0007669"/>
    <property type="project" value="UniProtKB-SubCell"/>
</dbReference>
<dbReference type="InterPro" id="IPR036259">
    <property type="entry name" value="MFS_trans_sf"/>
</dbReference>
<dbReference type="GeneID" id="81395031"/>
<comment type="caution">
    <text evidence="7">The sequence shown here is derived from an EMBL/GenBank/DDBJ whole genome shotgun (WGS) entry which is preliminary data.</text>
</comment>
<dbReference type="Gene3D" id="1.20.1250.20">
    <property type="entry name" value="MFS general substrate transporter like domains"/>
    <property type="match status" value="1"/>
</dbReference>